<feature type="non-terminal residue" evidence="2">
    <location>
        <position position="1"/>
    </location>
</feature>
<feature type="transmembrane region" description="Helical" evidence="1">
    <location>
        <begin position="12"/>
        <end position="33"/>
    </location>
</feature>
<accession>A0A9D2L0W6</accession>
<evidence type="ECO:0000256" key="1">
    <source>
        <dbReference type="SAM" id="Phobius"/>
    </source>
</evidence>
<dbReference type="PANTHER" id="PTHR36833">
    <property type="entry name" value="SLR0610 PROTEIN-RELATED"/>
    <property type="match status" value="1"/>
</dbReference>
<dbReference type="EMBL" id="DWYY01000131">
    <property type="protein sequence ID" value="HJA93824.1"/>
    <property type="molecule type" value="Genomic_DNA"/>
</dbReference>
<dbReference type="Pfam" id="PF06182">
    <property type="entry name" value="ABC2_membrane_6"/>
    <property type="match status" value="1"/>
</dbReference>
<protein>
    <submittedName>
        <fullName evidence="2">ABC-2 family transporter protein</fullName>
    </submittedName>
</protein>
<feature type="transmembrane region" description="Helical" evidence="1">
    <location>
        <begin position="184"/>
        <end position="200"/>
    </location>
</feature>
<organism evidence="2 3">
    <name type="scientific">Candidatus Eisenbergiella merdipullorum</name>
    <dbReference type="NCBI Taxonomy" id="2838553"/>
    <lineage>
        <taxon>Bacteria</taxon>
        <taxon>Bacillati</taxon>
        <taxon>Bacillota</taxon>
        <taxon>Clostridia</taxon>
        <taxon>Lachnospirales</taxon>
        <taxon>Lachnospiraceae</taxon>
        <taxon>Eisenbergiella</taxon>
    </lineage>
</organism>
<feature type="transmembrane region" description="Helical" evidence="1">
    <location>
        <begin position="98"/>
        <end position="119"/>
    </location>
</feature>
<feature type="transmembrane region" description="Helical" evidence="1">
    <location>
        <begin position="212"/>
        <end position="234"/>
    </location>
</feature>
<gene>
    <name evidence="2" type="ORF">H9717_12055</name>
</gene>
<dbReference type="AlphaFoldDB" id="A0A9D2L0W6"/>
<feature type="transmembrane region" description="Helical" evidence="1">
    <location>
        <begin position="68"/>
        <end position="86"/>
    </location>
</feature>
<reference evidence="2" key="1">
    <citation type="journal article" date="2021" name="PeerJ">
        <title>Extensive microbial diversity within the chicken gut microbiome revealed by metagenomics and culture.</title>
        <authorList>
            <person name="Gilroy R."/>
            <person name="Ravi A."/>
            <person name="Getino M."/>
            <person name="Pursley I."/>
            <person name="Horton D.L."/>
            <person name="Alikhan N.F."/>
            <person name="Baker D."/>
            <person name="Gharbi K."/>
            <person name="Hall N."/>
            <person name="Watson M."/>
            <person name="Adriaenssens E.M."/>
            <person name="Foster-Nyarko E."/>
            <person name="Jarju S."/>
            <person name="Secka A."/>
            <person name="Antonio M."/>
            <person name="Oren A."/>
            <person name="Chaudhuri R.R."/>
            <person name="La Ragione R."/>
            <person name="Hildebrand F."/>
            <person name="Pallen M.J."/>
        </authorList>
    </citation>
    <scope>NUCLEOTIDE SEQUENCE</scope>
    <source>
        <strain evidence="2">CHK179-7159</strain>
    </source>
</reference>
<dbReference type="InterPro" id="IPR010390">
    <property type="entry name" value="ABC-2_transporter-like"/>
</dbReference>
<feature type="transmembrane region" description="Helical" evidence="1">
    <location>
        <begin position="126"/>
        <end position="157"/>
    </location>
</feature>
<proteinExistence type="predicted"/>
<dbReference type="Proteomes" id="UP000886858">
    <property type="component" value="Unassembled WGS sequence"/>
</dbReference>
<name>A0A9D2L0W6_9FIRM</name>
<keyword evidence="1" id="KW-0472">Membrane</keyword>
<comment type="caution">
    <text evidence="2">The sequence shown here is derived from an EMBL/GenBank/DDBJ whole genome shotgun (WGS) entry which is preliminary data.</text>
</comment>
<sequence>HIKTNMIFSYDFILGVIMMILMDIPYVFFMGTLFSGVDIAGWNLSEIMLLIGYVYITEGLYDLLHGEIMNLPALIISGGLDCYYIRPLNIIFQILTASFYPDAVSQIILGGILFVWAAIKLELMRIALIFQLFFFAAISVVLYMSISILLCSFSFVISTRTGFLGTFYSLEGVAKYPLSIFPKWFRYIFYTILPLAYIFYEPAQIILGKEKNIAFFFISLIVTVIITVLAFFLWNRGLSKYKSSGN</sequence>
<dbReference type="PANTHER" id="PTHR36833:SF1">
    <property type="entry name" value="INTEGRAL MEMBRANE TRANSPORT PROTEIN"/>
    <property type="match status" value="1"/>
</dbReference>
<keyword evidence="1" id="KW-0812">Transmembrane</keyword>
<evidence type="ECO:0000313" key="2">
    <source>
        <dbReference type="EMBL" id="HJA93824.1"/>
    </source>
</evidence>
<keyword evidence="1" id="KW-1133">Transmembrane helix</keyword>
<evidence type="ECO:0000313" key="3">
    <source>
        <dbReference type="Proteomes" id="UP000886858"/>
    </source>
</evidence>
<reference evidence="2" key="2">
    <citation type="submission" date="2021-04" db="EMBL/GenBank/DDBJ databases">
        <authorList>
            <person name="Gilroy R."/>
        </authorList>
    </citation>
    <scope>NUCLEOTIDE SEQUENCE</scope>
    <source>
        <strain evidence="2">CHK179-7159</strain>
    </source>
</reference>